<feature type="domain" description="SF4 helicase" evidence="15">
    <location>
        <begin position="183"/>
        <end position="473"/>
    </location>
</feature>
<keyword evidence="9 14" id="KW-0238">DNA-binding</keyword>
<evidence type="ECO:0000256" key="7">
    <source>
        <dbReference type="ARBA" id="ARBA00022806"/>
    </source>
</evidence>
<dbReference type="NCBIfam" id="TIGR00665">
    <property type="entry name" value="DnaB"/>
    <property type="match status" value="1"/>
</dbReference>
<dbReference type="GO" id="GO:0003677">
    <property type="term" value="F:DNA binding"/>
    <property type="evidence" value="ECO:0007669"/>
    <property type="project" value="UniProtKB-UniRule"/>
</dbReference>
<dbReference type="Pfam" id="PF00772">
    <property type="entry name" value="DnaB"/>
    <property type="match status" value="1"/>
</dbReference>
<dbReference type="GO" id="GO:0005524">
    <property type="term" value="F:ATP binding"/>
    <property type="evidence" value="ECO:0007669"/>
    <property type="project" value="UniProtKB-UniRule"/>
</dbReference>
<comment type="catalytic activity">
    <reaction evidence="12 14">
        <text>ATP + H2O = ADP + phosphate + H(+)</text>
        <dbReference type="Rhea" id="RHEA:13065"/>
        <dbReference type="ChEBI" id="CHEBI:15377"/>
        <dbReference type="ChEBI" id="CHEBI:15378"/>
        <dbReference type="ChEBI" id="CHEBI:30616"/>
        <dbReference type="ChEBI" id="CHEBI:43474"/>
        <dbReference type="ChEBI" id="CHEBI:456216"/>
        <dbReference type="EC" id="5.6.2.3"/>
    </reaction>
</comment>
<evidence type="ECO:0000256" key="12">
    <source>
        <dbReference type="ARBA" id="ARBA00048954"/>
    </source>
</evidence>
<name>A0A5C0UHC2_9RICK</name>
<accession>A0A5C0UHC2</accession>
<dbReference type="KEGG" id="snay:FZC37_00735"/>
<proteinExistence type="inferred from homology"/>
<protein>
    <recommendedName>
        <fullName evidence="13 14">Replicative DNA helicase</fullName>
        <ecNumber evidence="13 14">5.6.2.3</ecNumber>
    </recommendedName>
</protein>
<evidence type="ECO:0000256" key="1">
    <source>
        <dbReference type="ARBA" id="ARBA00008428"/>
    </source>
</evidence>
<sequence length="477" mass="53432">MKENSTENISPPSSITTEAALLGAIIHNNEVLCSVEEFLKPEHFIDPLHSRIYAVMQKMSGKSLPISIASLEGTMFEEELFVQRGKTKVLKTLVVHGMTLINPYQHARLIYDLAIKRSLIQIGSELIHDSYSSNLTESPEAQISKVEDKLFKLSEQGTLGKNFSSLSSLLDASMIAIDHAMTDPKHITGISSGFLEMDKKLAGFQDSDLVIIAARPSMGKTALAINIALNAAKTMKKNNQYNNVGFFSLEMSEEQLATRILSVKSAISPSLLRTGKIKEEQYNLLRRKAEEITANTRLFIDDTPALSIAALRSRARRLKRQHGLDILFVDYLQLIHLDKNVENRALEISTITQGLKALAKELNIPVIALSQLSRAVEHRQDKKPILSDLRESGTIEQDADIVIFIYREEYYLSRSTPSENASDNEFEMWQAKLEYAKNKAEIMLAKHRNGPIGNFLLHYDTSTTAFSNLQTLPTRNT</sequence>
<evidence type="ECO:0000256" key="14">
    <source>
        <dbReference type="RuleBase" id="RU362085"/>
    </source>
</evidence>
<reference evidence="16 17" key="1">
    <citation type="submission" date="2019-08" db="EMBL/GenBank/DDBJ databases">
        <title>Highly reduced genomes of protist endosymbionts show evolutionary convergence.</title>
        <authorList>
            <person name="George E."/>
            <person name="Husnik F."/>
            <person name="Tashyreva D."/>
            <person name="Prokopchuk G."/>
            <person name="Horak A."/>
            <person name="Kwong W.K."/>
            <person name="Lukes J."/>
            <person name="Keeling P.J."/>
        </authorList>
    </citation>
    <scope>NUCLEOTIDE SEQUENCE [LARGE SCALE GENOMIC DNA]</scope>
    <source>
        <strain evidence="16">1621</strain>
    </source>
</reference>
<evidence type="ECO:0000256" key="6">
    <source>
        <dbReference type="ARBA" id="ARBA00022801"/>
    </source>
</evidence>
<dbReference type="Gene3D" id="1.10.860.10">
    <property type="entry name" value="DNAb Helicase, Chain A"/>
    <property type="match status" value="1"/>
</dbReference>
<dbReference type="InterPro" id="IPR027417">
    <property type="entry name" value="P-loop_NTPase"/>
</dbReference>
<comment type="function">
    <text evidence="11 14">The main replicative DNA helicase, it participates in initiation and elongation during chromosome replication. Travels ahead of the DNA replisome, separating dsDNA into templates for DNA synthesis. A processive ATP-dependent 5'-3' DNA helicase it has DNA-dependent ATPase activity.</text>
</comment>
<dbReference type="Proteomes" id="UP000323844">
    <property type="component" value="Chromosome"/>
</dbReference>
<dbReference type="PROSITE" id="PS51199">
    <property type="entry name" value="SF4_HELICASE"/>
    <property type="match status" value="1"/>
</dbReference>
<evidence type="ECO:0000256" key="10">
    <source>
        <dbReference type="ARBA" id="ARBA00023235"/>
    </source>
</evidence>
<dbReference type="InterPro" id="IPR036185">
    <property type="entry name" value="DNA_heli_DnaB-like_N_sf"/>
</dbReference>
<evidence type="ECO:0000256" key="13">
    <source>
        <dbReference type="NCBIfam" id="TIGR00665"/>
    </source>
</evidence>
<keyword evidence="8 14" id="KW-0067">ATP-binding</keyword>
<dbReference type="PANTHER" id="PTHR30153:SF2">
    <property type="entry name" value="REPLICATIVE DNA HELICASE"/>
    <property type="match status" value="1"/>
</dbReference>
<evidence type="ECO:0000256" key="5">
    <source>
        <dbReference type="ARBA" id="ARBA00022741"/>
    </source>
</evidence>
<dbReference type="CDD" id="cd00984">
    <property type="entry name" value="DnaB_C"/>
    <property type="match status" value="1"/>
</dbReference>
<evidence type="ECO:0000313" key="16">
    <source>
        <dbReference type="EMBL" id="QEK39466.1"/>
    </source>
</evidence>
<dbReference type="InterPro" id="IPR016136">
    <property type="entry name" value="DNA_helicase_N/primase_C"/>
</dbReference>
<dbReference type="PANTHER" id="PTHR30153">
    <property type="entry name" value="REPLICATIVE DNA HELICASE DNAB"/>
    <property type="match status" value="1"/>
</dbReference>
<evidence type="ECO:0000256" key="2">
    <source>
        <dbReference type="ARBA" id="ARBA00011643"/>
    </source>
</evidence>
<evidence type="ECO:0000256" key="8">
    <source>
        <dbReference type="ARBA" id="ARBA00022840"/>
    </source>
</evidence>
<dbReference type="GO" id="GO:0005829">
    <property type="term" value="C:cytosol"/>
    <property type="evidence" value="ECO:0007669"/>
    <property type="project" value="TreeGrafter"/>
</dbReference>
<comment type="subunit">
    <text evidence="2">Homohexamer.</text>
</comment>
<dbReference type="NCBIfam" id="NF006606">
    <property type="entry name" value="PRK09165.1"/>
    <property type="match status" value="1"/>
</dbReference>
<keyword evidence="17" id="KW-1185">Reference proteome</keyword>
<keyword evidence="6 14" id="KW-0378">Hydrolase</keyword>
<keyword evidence="4 14" id="KW-0235">DNA replication</keyword>
<dbReference type="GO" id="GO:0016887">
    <property type="term" value="F:ATP hydrolysis activity"/>
    <property type="evidence" value="ECO:0007669"/>
    <property type="project" value="RHEA"/>
</dbReference>
<dbReference type="GO" id="GO:0006269">
    <property type="term" value="P:DNA replication, synthesis of primer"/>
    <property type="evidence" value="ECO:0007669"/>
    <property type="project" value="UniProtKB-UniRule"/>
</dbReference>
<keyword evidence="5 14" id="KW-0547">Nucleotide-binding</keyword>
<dbReference type="SUPFAM" id="SSF48024">
    <property type="entry name" value="N-terminal domain of DnaB helicase"/>
    <property type="match status" value="1"/>
</dbReference>
<dbReference type="OrthoDB" id="9773982at2"/>
<dbReference type="SMART" id="SM00382">
    <property type="entry name" value="AAA"/>
    <property type="match status" value="1"/>
</dbReference>
<evidence type="ECO:0000259" key="15">
    <source>
        <dbReference type="PROSITE" id="PS51199"/>
    </source>
</evidence>
<dbReference type="EC" id="5.6.2.3" evidence="13 14"/>
<dbReference type="GO" id="GO:1990077">
    <property type="term" value="C:primosome complex"/>
    <property type="evidence" value="ECO:0007669"/>
    <property type="project" value="UniProtKB-UniRule"/>
</dbReference>
<evidence type="ECO:0000256" key="3">
    <source>
        <dbReference type="ARBA" id="ARBA00022515"/>
    </source>
</evidence>
<organism evidence="16 17">
    <name type="scientific">Candidatus Sneabacter namystus</name>
    <dbReference type="NCBI Taxonomy" id="2601646"/>
    <lineage>
        <taxon>Bacteria</taxon>
        <taxon>Pseudomonadati</taxon>
        <taxon>Pseudomonadota</taxon>
        <taxon>Alphaproteobacteria</taxon>
        <taxon>Rickettsiales</taxon>
        <taxon>Rickettsiaceae</taxon>
        <taxon>Rickettsieae</taxon>
        <taxon>Candidatus Sneabacter</taxon>
    </lineage>
</organism>
<comment type="similarity">
    <text evidence="1 14">Belongs to the helicase family. DnaB subfamily.</text>
</comment>
<dbReference type="GO" id="GO:0043139">
    <property type="term" value="F:5'-3' DNA helicase activity"/>
    <property type="evidence" value="ECO:0007669"/>
    <property type="project" value="UniProtKB-EC"/>
</dbReference>
<evidence type="ECO:0000256" key="11">
    <source>
        <dbReference type="ARBA" id="ARBA00044932"/>
    </source>
</evidence>
<dbReference type="InterPro" id="IPR007693">
    <property type="entry name" value="DNA_helicase_DnaB-like_N"/>
</dbReference>
<dbReference type="InterPro" id="IPR003593">
    <property type="entry name" value="AAA+_ATPase"/>
</dbReference>
<dbReference type="InterPro" id="IPR007694">
    <property type="entry name" value="DNA_helicase_DnaB-like_C"/>
</dbReference>
<dbReference type="InterPro" id="IPR007692">
    <property type="entry name" value="DNA_helicase_DnaB"/>
</dbReference>
<dbReference type="Pfam" id="PF03796">
    <property type="entry name" value="DnaB_C"/>
    <property type="match status" value="1"/>
</dbReference>
<gene>
    <name evidence="16" type="ORF">FZC37_00735</name>
</gene>
<keyword evidence="10" id="KW-0413">Isomerase</keyword>
<keyword evidence="7 14" id="KW-0347">Helicase</keyword>
<dbReference type="SUPFAM" id="SSF52540">
    <property type="entry name" value="P-loop containing nucleoside triphosphate hydrolases"/>
    <property type="match status" value="1"/>
</dbReference>
<evidence type="ECO:0000313" key="17">
    <source>
        <dbReference type="Proteomes" id="UP000323844"/>
    </source>
</evidence>
<evidence type="ECO:0000256" key="9">
    <source>
        <dbReference type="ARBA" id="ARBA00023125"/>
    </source>
</evidence>
<dbReference type="AlphaFoldDB" id="A0A5C0UHC2"/>
<keyword evidence="3 14" id="KW-0639">Primosome</keyword>
<evidence type="ECO:0000256" key="4">
    <source>
        <dbReference type="ARBA" id="ARBA00022705"/>
    </source>
</evidence>
<dbReference type="Gene3D" id="3.40.50.300">
    <property type="entry name" value="P-loop containing nucleotide triphosphate hydrolases"/>
    <property type="match status" value="1"/>
</dbReference>
<dbReference type="EMBL" id="CP043312">
    <property type="protein sequence ID" value="QEK39466.1"/>
    <property type="molecule type" value="Genomic_DNA"/>
</dbReference>
<dbReference type="RefSeq" id="WP_148951827.1">
    <property type="nucleotide sequence ID" value="NZ_CP043312.1"/>
</dbReference>